<dbReference type="EMBL" id="MU826253">
    <property type="protein sequence ID" value="KAJ7381563.1"/>
    <property type="molecule type" value="Genomic_DNA"/>
</dbReference>
<name>A0A9W9ZJ01_9CNID</name>
<organism evidence="1 2">
    <name type="scientific">Desmophyllum pertusum</name>
    <dbReference type="NCBI Taxonomy" id="174260"/>
    <lineage>
        <taxon>Eukaryota</taxon>
        <taxon>Metazoa</taxon>
        <taxon>Cnidaria</taxon>
        <taxon>Anthozoa</taxon>
        <taxon>Hexacorallia</taxon>
        <taxon>Scleractinia</taxon>
        <taxon>Caryophylliina</taxon>
        <taxon>Caryophylliidae</taxon>
        <taxon>Desmophyllum</taxon>
    </lineage>
</organism>
<accession>A0A9W9ZJ01</accession>
<sequence>NEVERRTRRSTAGSHILDFFSNEECSEPGHRSNKFFFHESVPETPAIVPTHSINIRHMQNFKATKVGRVVDA</sequence>
<gene>
    <name evidence="1" type="ORF">OS493_040448</name>
</gene>
<protein>
    <submittedName>
        <fullName evidence="1">Uncharacterized protein</fullName>
    </submittedName>
</protein>
<dbReference type="AlphaFoldDB" id="A0A9W9ZJ01"/>
<evidence type="ECO:0000313" key="2">
    <source>
        <dbReference type="Proteomes" id="UP001163046"/>
    </source>
</evidence>
<proteinExistence type="predicted"/>
<evidence type="ECO:0000313" key="1">
    <source>
        <dbReference type="EMBL" id="KAJ7381563.1"/>
    </source>
</evidence>
<reference evidence="1" key="1">
    <citation type="submission" date="2023-01" db="EMBL/GenBank/DDBJ databases">
        <title>Genome assembly of the deep-sea coral Lophelia pertusa.</title>
        <authorList>
            <person name="Herrera S."/>
            <person name="Cordes E."/>
        </authorList>
    </citation>
    <scope>NUCLEOTIDE SEQUENCE</scope>
    <source>
        <strain evidence="1">USNM1676648</strain>
        <tissue evidence="1">Polyp</tissue>
    </source>
</reference>
<feature type="non-terminal residue" evidence="1">
    <location>
        <position position="1"/>
    </location>
</feature>
<dbReference type="Proteomes" id="UP001163046">
    <property type="component" value="Unassembled WGS sequence"/>
</dbReference>
<keyword evidence="2" id="KW-1185">Reference proteome</keyword>
<comment type="caution">
    <text evidence="1">The sequence shown here is derived from an EMBL/GenBank/DDBJ whole genome shotgun (WGS) entry which is preliminary data.</text>
</comment>